<protein>
    <recommendedName>
        <fullName evidence="1">SnoaL-like domain-containing protein</fullName>
    </recommendedName>
</protein>
<dbReference type="SUPFAM" id="SSF54427">
    <property type="entry name" value="NTF2-like"/>
    <property type="match status" value="1"/>
</dbReference>
<gene>
    <name evidence="2" type="ORF">GCM10022383_11840</name>
</gene>
<reference evidence="3" key="1">
    <citation type="journal article" date="2019" name="Int. J. Syst. Evol. Microbiol.">
        <title>The Global Catalogue of Microorganisms (GCM) 10K type strain sequencing project: providing services to taxonomists for standard genome sequencing and annotation.</title>
        <authorList>
            <consortium name="The Broad Institute Genomics Platform"/>
            <consortium name="The Broad Institute Genome Sequencing Center for Infectious Disease"/>
            <person name="Wu L."/>
            <person name="Ma J."/>
        </authorList>
    </citation>
    <scope>NUCLEOTIDE SEQUENCE [LARGE SCALE GENOMIC DNA]</scope>
    <source>
        <strain evidence="3">JCM 17024</strain>
    </source>
</reference>
<organism evidence="2 3">
    <name type="scientific">Microbacterium soli</name>
    <dbReference type="NCBI Taxonomy" id="446075"/>
    <lineage>
        <taxon>Bacteria</taxon>
        <taxon>Bacillati</taxon>
        <taxon>Actinomycetota</taxon>
        <taxon>Actinomycetes</taxon>
        <taxon>Micrococcales</taxon>
        <taxon>Microbacteriaceae</taxon>
        <taxon>Microbacterium</taxon>
    </lineage>
</organism>
<evidence type="ECO:0000313" key="2">
    <source>
        <dbReference type="EMBL" id="GAA3935070.1"/>
    </source>
</evidence>
<dbReference type="EMBL" id="BAABCP010000001">
    <property type="protein sequence ID" value="GAA3935070.1"/>
    <property type="molecule type" value="Genomic_DNA"/>
</dbReference>
<dbReference type="Pfam" id="PF12680">
    <property type="entry name" value="SnoaL_2"/>
    <property type="match status" value="1"/>
</dbReference>
<evidence type="ECO:0000313" key="3">
    <source>
        <dbReference type="Proteomes" id="UP001501591"/>
    </source>
</evidence>
<proteinExistence type="predicted"/>
<comment type="caution">
    <text evidence="2">The sequence shown here is derived from an EMBL/GenBank/DDBJ whole genome shotgun (WGS) entry which is preliminary data.</text>
</comment>
<keyword evidence="3" id="KW-1185">Reference proteome</keyword>
<sequence length="130" mass="14233">MFYFYSGNSEHTSMNTSGMTPATIAELYFECWAAGDPEPLRDLLHSNVTFDGALGSTRGPEEFLEGLAGMFAATTSNVVRLRLASDEDVVTWSELQIGGKAPMQVANWTHVENGRIVAVRATFDPRPIFA</sequence>
<dbReference type="Proteomes" id="UP001501591">
    <property type="component" value="Unassembled WGS sequence"/>
</dbReference>
<dbReference type="Gene3D" id="3.10.450.50">
    <property type="match status" value="1"/>
</dbReference>
<feature type="domain" description="SnoaL-like" evidence="1">
    <location>
        <begin position="26"/>
        <end position="118"/>
    </location>
</feature>
<dbReference type="InterPro" id="IPR032710">
    <property type="entry name" value="NTF2-like_dom_sf"/>
</dbReference>
<dbReference type="RefSeq" id="WP_344818600.1">
    <property type="nucleotide sequence ID" value="NZ_BAABCP010000001.1"/>
</dbReference>
<evidence type="ECO:0000259" key="1">
    <source>
        <dbReference type="Pfam" id="PF12680"/>
    </source>
</evidence>
<accession>A0ABP7N2Q7</accession>
<dbReference type="InterPro" id="IPR037401">
    <property type="entry name" value="SnoaL-like"/>
</dbReference>
<name>A0ABP7N2Q7_9MICO</name>